<dbReference type="InterPro" id="IPR021109">
    <property type="entry name" value="Peptidase_aspartic_dom_sf"/>
</dbReference>
<dbReference type="AlphaFoldDB" id="A0A6L2KGU8"/>
<dbReference type="CDD" id="cd00303">
    <property type="entry name" value="retropepsin_like"/>
    <property type="match status" value="1"/>
</dbReference>
<feature type="region of interest" description="Disordered" evidence="1">
    <location>
        <begin position="72"/>
        <end position="130"/>
    </location>
</feature>
<evidence type="ECO:0000256" key="1">
    <source>
        <dbReference type="SAM" id="MobiDB-lite"/>
    </source>
</evidence>
<dbReference type="InterPro" id="IPR025724">
    <property type="entry name" value="GAG-pre-integrase_dom"/>
</dbReference>
<evidence type="ECO:0000259" key="2">
    <source>
        <dbReference type="Pfam" id="PF03732"/>
    </source>
</evidence>
<dbReference type="InterPro" id="IPR005162">
    <property type="entry name" value="Retrotrans_gag_dom"/>
</dbReference>
<dbReference type="PANTHER" id="PTHR33067:SF35">
    <property type="entry name" value="ASPARTIC PEPTIDASE DDI1-TYPE DOMAIN-CONTAINING PROTEIN"/>
    <property type="match status" value="1"/>
</dbReference>
<name>A0A6L2KGU8_TANCI</name>
<evidence type="ECO:0000259" key="3">
    <source>
        <dbReference type="Pfam" id="PF13976"/>
    </source>
</evidence>
<dbReference type="PANTHER" id="PTHR33067">
    <property type="entry name" value="RNA-DIRECTED DNA POLYMERASE-RELATED"/>
    <property type="match status" value="1"/>
</dbReference>
<feature type="compositionally biased region" description="Polar residues" evidence="1">
    <location>
        <begin position="79"/>
        <end position="89"/>
    </location>
</feature>
<dbReference type="Gene3D" id="2.40.70.10">
    <property type="entry name" value="Acid Proteases"/>
    <property type="match status" value="1"/>
</dbReference>
<feature type="domain" description="Retrotransposon gag" evidence="2">
    <location>
        <begin position="468"/>
        <end position="552"/>
    </location>
</feature>
<dbReference type="Pfam" id="PF13976">
    <property type="entry name" value="gag_pre-integrs"/>
    <property type="match status" value="1"/>
</dbReference>
<proteinExistence type="predicted"/>
<feature type="domain" description="GAG-pre-integrase" evidence="3">
    <location>
        <begin position="303"/>
        <end position="375"/>
    </location>
</feature>
<dbReference type="Pfam" id="PF03732">
    <property type="entry name" value="Retrotrans_gag"/>
    <property type="match status" value="1"/>
</dbReference>
<comment type="caution">
    <text evidence="4">The sequence shown here is derived from an EMBL/GenBank/DDBJ whole genome shotgun (WGS) entry which is preliminary data.</text>
</comment>
<reference evidence="4" key="1">
    <citation type="journal article" date="2019" name="Sci. Rep.">
        <title>Draft genome of Tanacetum cinerariifolium, the natural source of mosquito coil.</title>
        <authorList>
            <person name="Yamashiro T."/>
            <person name="Shiraishi A."/>
            <person name="Satake H."/>
            <person name="Nakayama K."/>
        </authorList>
    </citation>
    <scope>NUCLEOTIDE SEQUENCE</scope>
</reference>
<evidence type="ECO:0000313" key="4">
    <source>
        <dbReference type="EMBL" id="GEU47990.1"/>
    </source>
</evidence>
<dbReference type="EMBL" id="BKCJ010002355">
    <property type="protein sequence ID" value="GEU47990.1"/>
    <property type="molecule type" value="Genomic_DNA"/>
</dbReference>
<sequence>MKYVIVPAKKLKVLAPEKTRVEKPLDSSLVSACHYTKHSQELIEYVIGTCPKDFNAKDKSLPLPPFTKKKQVTFKEPCETSTHNTPTHPEQQKMKKTNELVIPSTRVKGATSASRSKPKNNTKKDRTLPAKGAMKKVEYHTRNNKSSVKQVWQPTKNFFATVGHQWKPTGRKFTLGEQCPLTRFTISKLVPVIKPDNISSSSIVITERLSNTSQKPLTRNFVKKFIRIVRFGNDHFGPIMGYGDYVIGDSVISRVYYVEGLRHNLFSTGQFYDSDLKVAFRKHSCYVRDVNGVDLIKGNHGTNLYTISIEDMMKSSPICLLYKASKNKSCLWHRRLNHLNFSTINDLGRKDLVRGLPRLKFEKDHLCLACQLGKSQKYPFKPKNENTNLEVLNTLYMDLCGPMRVDTMADQRTMVELLRAPTEGYAEAIVVPLILAEQFELKHSLINMMTSNQFFGLEKDNPHDHIRAARRWLEKEPHRSILTWEDLVSKFINEFFPPSRTTNLRNEISNFQERFDESFHEAWDRYKDLLRACPHHGFSELDQLDTFYNDLNLADQDSLNATAVGNLLERRTQYVFTIIENKSKIAKLTHAVNQQTSDVTTAMTAILKQFQATLPPASVKAVEEIYVTCSGAHPYYQWSGSLPSNTVANPKGKLKAITTQSGLVLDGPSVPTPPPFVNPGEDERVDETLTDQDLSKDPLHLNIPYPSRMLKQKQQEKDEVQIHKFWQMFKQLHINITLDDALILMPKYQKMLKALLSNKEKLQKLANTPLNENCSAVILKKLPEKLENPGKFLIPCGFSELKCKALADLGLPELISSRMTLELANRAICTPAGIARDVFVSVGKFTFPANFVIVDYESDPRVPLILRRPFLQTAHALIDVHGEEMILRDGDERLTLNMRHDTSSYSNQPKKESINLINIFNNSKVKDDIFDPEGGNVLPEKLFDLDSTKDLHPPLHVNPLSGSTTYSSSPNQFPEEFTDELALITFPSEHDDDLQFDIESDLKEIEYLLYHDPIKDIDSSLKDSIDQSNLADLYNNFVDSMPEMFTNEHALDYSSPPIFDEYDDDLFEVESDIKKVYDDPFDSKGEKIKESKLLIDELDLPCDFLPHSEYNSFLSQDFSRVDALPSTNNEDKVFNPGILIQENLFEIITRVIQDKKLAISYASLVIEDSKKFPELCHQGYKLFKINQIFKSPVKIFLFSSGKDTHILAVPYLHFYPLDKFKYGELGQVK</sequence>
<accession>A0A6L2KGU8</accession>
<organism evidence="4">
    <name type="scientific">Tanacetum cinerariifolium</name>
    <name type="common">Dalmatian daisy</name>
    <name type="synonym">Chrysanthemum cinerariifolium</name>
    <dbReference type="NCBI Taxonomy" id="118510"/>
    <lineage>
        <taxon>Eukaryota</taxon>
        <taxon>Viridiplantae</taxon>
        <taxon>Streptophyta</taxon>
        <taxon>Embryophyta</taxon>
        <taxon>Tracheophyta</taxon>
        <taxon>Spermatophyta</taxon>
        <taxon>Magnoliopsida</taxon>
        <taxon>eudicotyledons</taxon>
        <taxon>Gunneridae</taxon>
        <taxon>Pentapetalae</taxon>
        <taxon>asterids</taxon>
        <taxon>campanulids</taxon>
        <taxon>Asterales</taxon>
        <taxon>Asteraceae</taxon>
        <taxon>Asteroideae</taxon>
        <taxon>Anthemideae</taxon>
        <taxon>Anthemidinae</taxon>
        <taxon>Tanacetum</taxon>
    </lineage>
</organism>
<protein>
    <submittedName>
        <fullName evidence="4">Integrase, catalytic region, zinc finger, CCHC-type, peptidase aspartic, catalytic</fullName>
    </submittedName>
</protein>
<gene>
    <name evidence="4" type="ORF">Tci_019968</name>
</gene>